<evidence type="ECO:0000313" key="1">
    <source>
        <dbReference type="EMBL" id="KAK7732461.1"/>
    </source>
</evidence>
<comment type="caution">
    <text evidence="1">The sequence shown here is derived from an EMBL/GenBank/DDBJ whole genome shotgun (WGS) entry which is preliminary data.</text>
</comment>
<name>A0AAN9U5R5_9PEZI</name>
<proteinExistence type="predicted"/>
<sequence length="324" mass="36590">MAPALRIYDSSNMAGTQAINMAGIQAINMAGTQAINVAGTQAPTTFTRYDECPREIRELIIANLVVTPDGISFHDTSGRVRLPMSLTGLEHITTQQHRNYLTNYFRVSKDFYEIAVHLFLTRNTFHLKAGCAAYDNVVHIHERGRLDHADLRMRIRHVVLHAEMRLFPMESLDNDLVTSVRNMITAGSLKTIEVRMYGSELKLAFSSEFRVSQEIKANGGVPPKVPILCIDWSMRTTWERKARLLVELLLHPGLEGGSLKVLEEQHPGAWCLFTSGYPEDSDDSYHSHCLECTSFLESPDDEDAHWLDVDVHALARRYELLPGQ</sequence>
<organism evidence="1 2">
    <name type="scientific">Cytospora paraplurivora</name>
    <dbReference type="NCBI Taxonomy" id="2898453"/>
    <lineage>
        <taxon>Eukaryota</taxon>
        <taxon>Fungi</taxon>
        <taxon>Dikarya</taxon>
        <taxon>Ascomycota</taxon>
        <taxon>Pezizomycotina</taxon>
        <taxon>Sordariomycetes</taxon>
        <taxon>Sordariomycetidae</taxon>
        <taxon>Diaporthales</taxon>
        <taxon>Cytosporaceae</taxon>
        <taxon>Cytospora</taxon>
    </lineage>
</organism>
<dbReference type="Proteomes" id="UP001320245">
    <property type="component" value="Unassembled WGS sequence"/>
</dbReference>
<dbReference type="AlphaFoldDB" id="A0AAN9U5R5"/>
<keyword evidence="2" id="KW-1185">Reference proteome</keyword>
<accession>A0AAN9U5R5</accession>
<protein>
    <submittedName>
        <fullName evidence="1">Uncharacterized protein</fullName>
    </submittedName>
</protein>
<reference evidence="1 2" key="1">
    <citation type="journal article" date="2023" name="PLoS ONE">
        <title>Cytospora paraplurivora sp. nov. isolated from orchards with fruit tree decline syndrome in Ontario, Canada.</title>
        <authorList>
            <person name="Ilyukhin E."/>
            <person name="Nguyen H.D.T."/>
            <person name="Castle A.J."/>
            <person name="Ellouze W."/>
        </authorList>
    </citation>
    <scope>NUCLEOTIDE SEQUENCE [LARGE SCALE GENOMIC DNA]</scope>
    <source>
        <strain evidence="1 2">FDS-564</strain>
    </source>
</reference>
<gene>
    <name evidence="1" type="ORF">SLS53_008465</name>
</gene>
<dbReference type="EMBL" id="JAJSPL020000051">
    <property type="protein sequence ID" value="KAK7732461.1"/>
    <property type="molecule type" value="Genomic_DNA"/>
</dbReference>
<evidence type="ECO:0000313" key="2">
    <source>
        <dbReference type="Proteomes" id="UP001320245"/>
    </source>
</evidence>